<comment type="cofactor">
    <cofactor evidence="1">
        <name>Zn(2+)</name>
        <dbReference type="ChEBI" id="CHEBI:29105"/>
    </cofactor>
</comment>
<dbReference type="PIRSF" id="PIRSF001359">
    <property type="entry name" value="F_bP_aldolase_II"/>
    <property type="match status" value="1"/>
</dbReference>
<organism evidence="2 3">
    <name type="scientific">Streptomyces luomodiensis</name>
    <dbReference type="NCBI Taxonomy" id="3026192"/>
    <lineage>
        <taxon>Bacteria</taxon>
        <taxon>Bacillati</taxon>
        <taxon>Actinomycetota</taxon>
        <taxon>Actinomycetes</taxon>
        <taxon>Kitasatosporales</taxon>
        <taxon>Streptomycetaceae</taxon>
        <taxon>Streptomyces</taxon>
    </lineage>
</organism>
<dbReference type="PANTHER" id="PTHR30304">
    <property type="entry name" value="D-TAGATOSE-1,6-BISPHOSPHATE ALDOLASE"/>
    <property type="match status" value="1"/>
</dbReference>
<dbReference type="NCBIfam" id="TIGR00167">
    <property type="entry name" value="cbbA"/>
    <property type="match status" value="1"/>
</dbReference>
<dbReference type="Gene3D" id="3.20.20.70">
    <property type="entry name" value="Aldolase class I"/>
    <property type="match status" value="1"/>
</dbReference>
<reference evidence="2 3" key="1">
    <citation type="submission" date="2023-02" db="EMBL/GenBank/DDBJ databases">
        <title>Streptomyces sp. SCA4-21 with antifungal activity against Fusarium oxysporum f. sp. cubense, Streptomyces sp. SCA2-17 with antifungal activity against Fusarium oxysporum f. sp. cubense.</title>
        <authorList>
            <person name="Qi D."/>
        </authorList>
    </citation>
    <scope>NUCLEOTIDE SEQUENCE [LARGE SCALE GENOMIC DNA]</scope>
    <source>
        <strain evidence="2 3">SCA4-21</strain>
    </source>
</reference>
<dbReference type="InterPro" id="IPR000771">
    <property type="entry name" value="FBA_II"/>
</dbReference>
<dbReference type="InterPro" id="IPR013785">
    <property type="entry name" value="Aldolase_TIM"/>
</dbReference>
<gene>
    <name evidence="2" type="ORF">PS467_04315</name>
</gene>
<dbReference type="InterPro" id="IPR050246">
    <property type="entry name" value="Class_II_FBP_aldolase"/>
</dbReference>
<accession>A0ABY9UXL4</accession>
<keyword evidence="3" id="KW-1185">Reference proteome</keyword>
<dbReference type="SUPFAM" id="SSF51569">
    <property type="entry name" value="Aldolase"/>
    <property type="match status" value="1"/>
</dbReference>
<dbReference type="PANTHER" id="PTHR30304:SF0">
    <property type="entry name" value="D-TAGATOSE-1,6-BISPHOSPHATE ALDOLASE SUBUNIT GATY-RELATED"/>
    <property type="match status" value="1"/>
</dbReference>
<evidence type="ECO:0000256" key="1">
    <source>
        <dbReference type="ARBA" id="ARBA00001947"/>
    </source>
</evidence>
<name>A0ABY9UXL4_9ACTN</name>
<protein>
    <submittedName>
        <fullName evidence="2">Ketose-bisphosphate aldolase</fullName>
    </submittedName>
</protein>
<sequence length="279" mass="28351">MPLVATGEIVGTAVRAGLGAGAFNVIQIEHAQAIVAGAEAAGAPVILQISENAVRYHGALAAIGRAAVEVARAARVPVAVHLDHATGPELVREAVGLGFGSVMFDASRLDYDGNVAATAEVVADCHAHGVWVEAELGEVGGKDGVHAPGARTDPAEAAAYVAATGVDALAVAVGTSHAMVVKAAVVDLALVAALRAAVPVPLVLHGSSGVPEADLTRAVEAGLTKVNIATHLNVAYTRAIRDHLAGHPDVVDPRRYVAAARDAVAREVTRLLRLVRATR</sequence>
<dbReference type="RefSeq" id="WP_268970096.1">
    <property type="nucleotide sequence ID" value="NZ_CP117522.1"/>
</dbReference>
<dbReference type="Pfam" id="PF01116">
    <property type="entry name" value="F_bP_aldolase"/>
    <property type="match status" value="1"/>
</dbReference>
<dbReference type="EMBL" id="CP117522">
    <property type="protein sequence ID" value="WNE94614.1"/>
    <property type="molecule type" value="Genomic_DNA"/>
</dbReference>
<dbReference type="Proteomes" id="UP001305606">
    <property type="component" value="Chromosome"/>
</dbReference>
<evidence type="ECO:0000313" key="2">
    <source>
        <dbReference type="EMBL" id="WNE94614.1"/>
    </source>
</evidence>
<proteinExistence type="predicted"/>
<evidence type="ECO:0000313" key="3">
    <source>
        <dbReference type="Proteomes" id="UP001305606"/>
    </source>
</evidence>